<organism evidence="3 4">
    <name type="scientific">Aspergillus sclerotiicarbonarius (strain CBS 121057 / IBT 28362)</name>
    <dbReference type="NCBI Taxonomy" id="1448318"/>
    <lineage>
        <taxon>Eukaryota</taxon>
        <taxon>Fungi</taxon>
        <taxon>Dikarya</taxon>
        <taxon>Ascomycota</taxon>
        <taxon>Pezizomycotina</taxon>
        <taxon>Eurotiomycetes</taxon>
        <taxon>Eurotiomycetidae</taxon>
        <taxon>Eurotiales</taxon>
        <taxon>Aspergillaceae</taxon>
        <taxon>Aspergillus</taxon>
        <taxon>Aspergillus subgen. Circumdati</taxon>
    </lineage>
</organism>
<dbReference type="STRING" id="1448318.A0A319ESB9"/>
<sequence>MASLAWSLGRSASFLARRGPLIAPVRRFSATPLSFMPEDPPVPDPPKDPRPEDLPPVAEYSPDLLSAEDRARYNMLSPEERQEFDEENRLLVAEYNDPRKRAAMFSELDQQALDIDREAPVRFVDQRLKTPGLWAEDEPDEFSLVEDEDEDFNDDEMTSMAYAQLEEHRDIREYTRIAAWDMPLLSQLAQPFTLPHESHILRFRYTTYMGEQHPAEPKVVVELSSKDLTPKYLTEAQRQTFLKLVGVRYNPQTDIVRMSCEKFSLRAQNKRYLGDTIKALIKEAKEGDSFADVGLDVRHHKPKVSHRFPESWAMTPERKKQLEARRAERQRQQQELVDGNKVVLQAALTLPSLNPALNAKATEEREKVAVKVGARAQKKRVR</sequence>
<dbReference type="InterPro" id="IPR039848">
    <property type="entry name" value="Ribosomal_mS35_mt"/>
</dbReference>
<feature type="region of interest" description="Disordered" evidence="1">
    <location>
        <begin position="32"/>
        <end position="63"/>
    </location>
</feature>
<dbReference type="Pfam" id="PF10213">
    <property type="entry name" value="MRP-S28"/>
    <property type="match status" value="1"/>
</dbReference>
<keyword evidence="3" id="KW-0689">Ribosomal protein</keyword>
<evidence type="ECO:0000313" key="3">
    <source>
        <dbReference type="EMBL" id="PYI12271.1"/>
    </source>
</evidence>
<dbReference type="Proteomes" id="UP000248423">
    <property type="component" value="Unassembled WGS sequence"/>
</dbReference>
<feature type="domain" description="Small ribosomal subunit protein mS35 mitochondrial conserved" evidence="2">
    <location>
        <begin position="191"/>
        <end position="312"/>
    </location>
</feature>
<dbReference type="GO" id="GO:0032543">
    <property type="term" value="P:mitochondrial translation"/>
    <property type="evidence" value="ECO:0007669"/>
    <property type="project" value="InterPro"/>
</dbReference>
<evidence type="ECO:0000313" key="4">
    <source>
        <dbReference type="Proteomes" id="UP000248423"/>
    </source>
</evidence>
<dbReference type="GO" id="GO:0003735">
    <property type="term" value="F:structural constituent of ribosome"/>
    <property type="evidence" value="ECO:0007669"/>
    <property type="project" value="InterPro"/>
</dbReference>
<reference evidence="3 4" key="1">
    <citation type="submission" date="2018-02" db="EMBL/GenBank/DDBJ databases">
        <title>The genomes of Aspergillus section Nigri reveals drivers in fungal speciation.</title>
        <authorList>
            <consortium name="DOE Joint Genome Institute"/>
            <person name="Vesth T.C."/>
            <person name="Nybo J."/>
            <person name="Theobald S."/>
            <person name="Brandl J."/>
            <person name="Frisvad J.C."/>
            <person name="Nielsen K.F."/>
            <person name="Lyhne E.K."/>
            <person name="Kogle M.E."/>
            <person name="Kuo A."/>
            <person name="Riley R."/>
            <person name="Clum A."/>
            <person name="Nolan M."/>
            <person name="Lipzen A."/>
            <person name="Salamov A."/>
            <person name="Henrissat B."/>
            <person name="Wiebenga A."/>
            <person name="De vries R.P."/>
            <person name="Grigoriev I.V."/>
            <person name="Mortensen U.H."/>
            <person name="Andersen M.R."/>
            <person name="Baker S.E."/>
        </authorList>
    </citation>
    <scope>NUCLEOTIDE SEQUENCE [LARGE SCALE GENOMIC DNA]</scope>
    <source>
        <strain evidence="3 4">CBS 121057</strain>
    </source>
</reference>
<dbReference type="VEuPathDB" id="FungiDB:BO78DRAFT_392137"/>
<dbReference type="OrthoDB" id="283424at2759"/>
<evidence type="ECO:0000259" key="2">
    <source>
        <dbReference type="Pfam" id="PF10213"/>
    </source>
</evidence>
<name>A0A319ESB9_ASPSB</name>
<keyword evidence="3" id="KW-0687">Ribonucleoprotein</keyword>
<dbReference type="PANTHER" id="PTHR13490">
    <property type="entry name" value="MITOCHONDRIAL 28S RIBOSOMAL PROTEIN S28"/>
    <property type="match status" value="1"/>
</dbReference>
<accession>A0A319ESB9</accession>
<dbReference type="GO" id="GO:0005763">
    <property type="term" value="C:mitochondrial small ribosomal subunit"/>
    <property type="evidence" value="ECO:0007669"/>
    <property type="project" value="TreeGrafter"/>
</dbReference>
<dbReference type="AlphaFoldDB" id="A0A319ESB9"/>
<evidence type="ECO:0000256" key="1">
    <source>
        <dbReference type="SAM" id="MobiDB-lite"/>
    </source>
</evidence>
<keyword evidence="4" id="KW-1185">Reference proteome</keyword>
<gene>
    <name evidence="3" type="ORF">BO78DRAFT_392137</name>
</gene>
<dbReference type="EMBL" id="KZ826315">
    <property type="protein sequence ID" value="PYI12271.1"/>
    <property type="molecule type" value="Genomic_DNA"/>
</dbReference>
<dbReference type="PANTHER" id="PTHR13490:SF0">
    <property type="entry name" value="SMALL RIBOSOMAL SUBUNIT PROTEIN MS35"/>
    <property type="match status" value="1"/>
</dbReference>
<dbReference type="InterPro" id="IPR019349">
    <property type="entry name" value="Ribosomal_mS35_mit"/>
</dbReference>
<protein>
    <submittedName>
        <fullName evidence="3">37S ribosomal protein Rsm24</fullName>
    </submittedName>
</protein>
<proteinExistence type="predicted"/>